<comment type="caution">
    <text evidence="1">The sequence shown here is derived from an EMBL/GenBank/DDBJ whole genome shotgun (WGS) entry which is preliminary data.</text>
</comment>
<dbReference type="EMBL" id="VSSQ01001123">
    <property type="protein sequence ID" value="MPM05341.1"/>
    <property type="molecule type" value="Genomic_DNA"/>
</dbReference>
<accession>A0A644WPB0</accession>
<reference evidence="1" key="1">
    <citation type="submission" date="2019-08" db="EMBL/GenBank/DDBJ databases">
        <authorList>
            <person name="Kucharzyk K."/>
            <person name="Murdoch R.W."/>
            <person name="Higgins S."/>
            <person name="Loffler F."/>
        </authorList>
    </citation>
    <scope>NUCLEOTIDE SEQUENCE</scope>
</reference>
<dbReference type="AlphaFoldDB" id="A0A644WPB0"/>
<name>A0A644WPB0_9ZZZZ</name>
<evidence type="ECO:0000313" key="1">
    <source>
        <dbReference type="EMBL" id="MPM05341.1"/>
    </source>
</evidence>
<protein>
    <submittedName>
        <fullName evidence="1">Uncharacterized protein</fullName>
    </submittedName>
</protein>
<proteinExistence type="predicted"/>
<gene>
    <name evidence="1" type="ORF">SDC9_51629</name>
</gene>
<organism evidence="1">
    <name type="scientific">bioreactor metagenome</name>
    <dbReference type="NCBI Taxonomy" id="1076179"/>
    <lineage>
        <taxon>unclassified sequences</taxon>
        <taxon>metagenomes</taxon>
        <taxon>ecological metagenomes</taxon>
    </lineage>
</organism>
<sequence>MMEIGSVAEGFLCPGAVLQENLIDTEILVIDPILLKCGCILVFHRFLEASHLLKEILPLLDGEVLYDTQRP</sequence>